<comment type="caution">
    <text evidence="1">The sequence shown here is derived from an EMBL/GenBank/DDBJ whole genome shotgun (WGS) entry which is preliminary data.</text>
</comment>
<organism evidence="1 2">
    <name type="scientific">Niastella soli</name>
    <dbReference type="NCBI Taxonomy" id="2821487"/>
    <lineage>
        <taxon>Bacteria</taxon>
        <taxon>Pseudomonadati</taxon>
        <taxon>Bacteroidota</taxon>
        <taxon>Chitinophagia</taxon>
        <taxon>Chitinophagales</taxon>
        <taxon>Chitinophagaceae</taxon>
        <taxon>Niastella</taxon>
    </lineage>
</organism>
<dbReference type="EMBL" id="JAGHKO010000001">
    <property type="protein sequence ID" value="MBO9200610.1"/>
    <property type="molecule type" value="Genomic_DNA"/>
</dbReference>
<evidence type="ECO:0008006" key="3">
    <source>
        <dbReference type="Google" id="ProtNLM"/>
    </source>
</evidence>
<accession>A0ABS3YRV2</accession>
<sequence>MAIAKVRQLRKSIEKLSQWEGSGNAFGFVEGISENKTNYIYEFFCAIKVLNDLNTHHNIKLCPGKKGYKFAINPGIKSEWAKFIISKSKSSNEPLYDLCMGVSVKISMSPQTTFAADISIQDPNSEDPDESHVVLIMDAKYRKSSKATLDIGIIREFAQCARDMQVPKRLDGLKFNKLVDLASNCLLTNGELINEHEQYCKNNKIKQVGRFDCDNRQMIVVG</sequence>
<name>A0ABS3YRV2_9BACT</name>
<gene>
    <name evidence="1" type="ORF">J7I42_10080</name>
</gene>
<reference evidence="1 2" key="1">
    <citation type="submission" date="2021-03" db="EMBL/GenBank/DDBJ databases">
        <title>Assistant Professor.</title>
        <authorList>
            <person name="Huq M.A."/>
        </authorList>
    </citation>
    <scope>NUCLEOTIDE SEQUENCE [LARGE SCALE GENOMIC DNA]</scope>
    <source>
        <strain evidence="1 2">MAH-29</strain>
    </source>
</reference>
<dbReference type="Proteomes" id="UP000677244">
    <property type="component" value="Unassembled WGS sequence"/>
</dbReference>
<protein>
    <recommendedName>
        <fullName evidence="3">Restriction endonuclease</fullName>
    </recommendedName>
</protein>
<evidence type="ECO:0000313" key="1">
    <source>
        <dbReference type="EMBL" id="MBO9200610.1"/>
    </source>
</evidence>
<dbReference type="RefSeq" id="WP_209138650.1">
    <property type="nucleotide sequence ID" value="NZ_JAGHKO010000001.1"/>
</dbReference>
<evidence type="ECO:0000313" key="2">
    <source>
        <dbReference type="Proteomes" id="UP000677244"/>
    </source>
</evidence>
<keyword evidence="2" id="KW-1185">Reference proteome</keyword>
<proteinExistence type="predicted"/>